<dbReference type="Pfam" id="PF07690">
    <property type="entry name" value="MFS_1"/>
    <property type="match status" value="2"/>
</dbReference>
<accession>Q54XU7</accession>
<dbReference type="InterPro" id="IPR011701">
    <property type="entry name" value="MFS"/>
</dbReference>
<dbReference type="SMR" id="Q54XU7"/>
<comment type="caution">
    <text evidence="7">The sequence shown here is derived from an EMBL/GenBank/DDBJ whole genome shotgun (WGS) entry which is preliminary data.</text>
</comment>
<feature type="transmembrane region" description="Helical" evidence="5">
    <location>
        <begin position="94"/>
        <end position="119"/>
    </location>
</feature>
<dbReference type="FunCoup" id="Q54XU7">
    <property type="interactions" value="1"/>
</dbReference>
<dbReference type="SUPFAM" id="SSF103473">
    <property type="entry name" value="MFS general substrate transporter"/>
    <property type="match status" value="1"/>
</dbReference>
<evidence type="ECO:0000313" key="8">
    <source>
        <dbReference type="Proteomes" id="UP000002195"/>
    </source>
</evidence>
<feature type="transmembrane region" description="Helical" evidence="5">
    <location>
        <begin position="312"/>
        <end position="338"/>
    </location>
</feature>
<dbReference type="PhylomeDB" id="Q54XU7"/>
<dbReference type="InterPro" id="IPR020846">
    <property type="entry name" value="MFS_dom"/>
</dbReference>
<dbReference type="VEuPathDB" id="AmoebaDB:DDB_G0278575"/>
<organism evidence="7 8">
    <name type="scientific">Dictyostelium discoideum</name>
    <name type="common">Social amoeba</name>
    <dbReference type="NCBI Taxonomy" id="44689"/>
    <lineage>
        <taxon>Eukaryota</taxon>
        <taxon>Amoebozoa</taxon>
        <taxon>Evosea</taxon>
        <taxon>Eumycetozoa</taxon>
        <taxon>Dictyostelia</taxon>
        <taxon>Dictyosteliales</taxon>
        <taxon>Dictyosteliaceae</taxon>
        <taxon>Dictyostelium</taxon>
    </lineage>
</organism>
<dbReference type="PROSITE" id="PS00216">
    <property type="entry name" value="SUGAR_TRANSPORT_1"/>
    <property type="match status" value="1"/>
</dbReference>
<dbReference type="AlphaFoldDB" id="Q54XU7"/>
<proteinExistence type="predicted"/>
<dbReference type="InParanoid" id="Q54XU7"/>
<dbReference type="GO" id="GO:0016020">
    <property type="term" value="C:membrane"/>
    <property type="evidence" value="ECO:0007669"/>
    <property type="project" value="UniProtKB-SubCell"/>
</dbReference>
<keyword evidence="3 5" id="KW-1133">Transmembrane helix</keyword>
<evidence type="ECO:0000313" key="7">
    <source>
        <dbReference type="EMBL" id="EAL68460.1"/>
    </source>
</evidence>
<dbReference type="GO" id="GO:0022857">
    <property type="term" value="F:transmembrane transporter activity"/>
    <property type="evidence" value="ECO:0007669"/>
    <property type="project" value="InterPro"/>
</dbReference>
<evidence type="ECO:0000256" key="3">
    <source>
        <dbReference type="ARBA" id="ARBA00022989"/>
    </source>
</evidence>
<evidence type="ECO:0000256" key="2">
    <source>
        <dbReference type="ARBA" id="ARBA00022692"/>
    </source>
</evidence>
<keyword evidence="8" id="KW-1185">Reference proteome</keyword>
<gene>
    <name evidence="7" type="ORF">DDB_G0278575</name>
</gene>
<feature type="domain" description="Major facilitator superfamily (MFS) profile" evidence="6">
    <location>
        <begin position="311"/>
        <end position="512"/>
    </location>
</feature>
<feature type="transmembrane region" description="Helical" evidence="5">
    <location>
        <begin position="446"/>
        <end position="466"/>
    </location>
</feature>
<dbReference type="EMBL" id="AAFI02000023">
    <property type="protein sequence ID" value="EAL68460.1"/>
    <property type="molecule type" value="Genomic_DNA"/>
</dbReference>
<feature type="transmembrane region" description="Helical" evidence="5">
    <location>
        <begin position="169"/>
        <end position="185"/>
    </location>
</feature>
<feature type="transmembrane region" description="Helical" evidence="5">
    <location>
        <begin position="231"/>
        <end position="252"/>
    </location>
</feature>
<dbReference type="RefSeq" id="XP_642455.1">
    <property type="nucleotide sequence ID" value="XM_637363.1"/>
</dbReference>
<feature type="transmembrane region" description="Helical" evidence="5">
    <location>
        <begin position="135"/>
        <end position="157"/>
    </location>
</feature>
<keyword evidence="4 5" id="KW-0472">Membrane</keyword>
<name>Q54XU7_DICDI</name>
<evidence type="ECO:0000256" key="1">
    <source>
        <dbReference type="ARBA" id="ARBA00004141"/>
    </source>
</evidence>
<dbReference type="OMA" id="WVIITRF"/>
<evidence type="ECO:0000256" key="5">
    <source>
        <dbReference type="SAM" id="Phobius"/>
    </source>
</evidence>
<feature type="transmembrane region" description="Helical" evidence="5">
    <location>
        <begin position="350"/>
        <end position="369"/>
    </location>
</feature>
<dbReference type="PANTHER" id="PTHR23528">
    <property type="match status" value="1"/>
</dbReference>
<dbReference type="dictyBase" id="DDB_G0278575"/>
<dbReference type="InterPro" id="IPR005829">
    <property type="entry name" value="Sugar_transporter_CS"/>
</dbReference>
<sequence>MDKYHELANSNSSLIIENSNDNNNNNIFSIDSELIYEDDGRCEEENIQDKPFKFKQLDNSFDDDDDGDLIFSNGGVGGEGNERIKEPPKGIKGVIFYLCLSSYWLATSAIMGGLISLVWPSQIASIGGEENKEKYVGLLPILGAITSIIVGPLSGFLSDHCTNRFGRRRIFIASGSVVAMISLFLTGTTKNIYAFMLFLMGIQFGIMWGTSPFNGLMPDIVPKSKYGVASGYLAFSNAIGQLIGVVGTALLIHYTKSYIATYSFLVLILGVLVFPTLIHIHETPLSPNHVEKITFKRFVYSFYLPSSTYKDFYWVIITRFMQEMGVYSILPFFGYYLTDIIHIDPTSKELYTSAILSLIIITSIPSAIIGGPLSDKYGRKLLVYISCTIMTLITCGFIVLSFIPSLKLVLLFSGLFGVGYGCYQGVDYALALDVLPQENVAKDLSLWHQALIFPQVIAPAISGLVINSFGSKVLGYTIAFTIAVFWFLLSTIMIKPINLNRNKFIKLTPINL</sequence>
<dbReference type="HOGENOM" id="CLU_040011_1_0_1"/>
<dbReference type="GeneID" id="8621661"/>
<feature type="transmembrane region" description="Helical" evidence="5">
    <location>
        <begin position="259"/>
        <end position="280"/>
    </location>
</feature>
<feature type="transmembrane region" description="Helical" evidence="5">
    <location>
        <begin position="408"/>
        <end position="426"/>
    </location>
</feature>
<dbReference type="Proteomes" id="UP000002195">
    <property type="component" value="Unassembled WGS sequence"/>
</dbReference>
<feature type="transmembrane region" description="Helical" evidence="5">
    <location>
        <begin position="473"/>
        <end position="494"/>
    </location>
</feature>
<dbReference type="KEGG" id="ddi:DDB_G0278575"/>
<feature type="transmembrane region" description="Helical" evidence="5">
    <location>
        <begin position="381"/>
        <end position="403"/>
    </location>
</feature>
<protein>
    <recommendedName>
        <fullName evidence="6">Major facilitator superfamily (MFS) profile domain-containing protein</fullName>
    </recommendedName>
</protein>
<dbReference type="InterPro" id="IPR036259">
    <property type="entry name" value="MFS_trans_sf"/>
</dbReference>
<dbReference type="PaxDb" id="44689-DDB0205547"/>
<evidence type="ECO:0000256" key="4">
    <source>
        <dbReference type="ARBA" id="ARBA00023136"/>
    </source>
</evidence>
<reference evidence="7 8" key="1">
    <citation type="journal article" date="2005" name="Nature">
        <title>The genome of the social amoeba Dictyostelium discoideum.</title>
        <authorList>
            <consortium name="The Dictyostelium discoideum Sequencing Consortium"/>
            <person name="Eichinger L."/>
            <person name="Pachebat J.A."/>
            <person name="Glockner G."/>
            <person name="Rajandream M.A."/>
            <person name="Sucgang R."/>
            <person name="Berriman M."/>
            <person name="Song J."/>
            <person name="Olsen R."/>
            <person name="Szafranski K."/>
            <person name="Xu Q."/>
            <person name="Tunggal B."/>
            <person name="Kummerfeld S."/>
            <person name="Madera M."/>
            <person name="Konfortov B.A."/>
            <person name="Rivero F."/>
            <person name="Bankier A.T."/>
            <person name="Lehmann R."/>
            <person name="Hamlin N."/>
            <person name="Davies R."/>
            <person name="Gaudet P."/>
            <person name="Fey P."/>
            <person name="Pilcher K."/>
            <person name="Chen G."/>
            <person name="Saunders D."/>
            <person name="Sodergren E."/>
            <person name="Davis P."/>
            <person name="Kerhornou A."/>
            <person name="Nie X."/>
            <person name="Hall N."/>
            <person name="Anjard C."/>
            <person name="Hemphill L."/>
            <person name="Bason N."/>
            <person name="Farbrother P."/>
            <person name="Desany B."/>
            <person name="Just E."/>
            <person name="Morio T."/>
            <person name="Rost R."/>
            <person name="Churcher C."/>
            <person name="Cooper J."/>
            <person name="Haydock S."/>
            <person name="van Driessche N."/>
            <person name="Cronin A."/>
            <person name="Goodhead I."/>
            <person name="Muzny D."/>
            <person name="Mourier T."/>
            <person name="Pain A."/>
            <person name="Lu M."/>
            <person name="Harper D."/>
            <person name="Lindsay R."/>
            <person name="Hauser H."/>
            <person name="James K."/>
            <person name="Quiles M."/>
            <person name="Madan Babu M."/>
            <person name="Saito T."/>
            <person name="Buchrieser C."/>
            <person name="Wardroper A."/>
            <person name="Felder M."/>
            <person name="Thangavelu M."/>
            <person name="Johnson D."/>
            <person name="Knights A."/>
            <person name="Loulseged H."/>
            <person name="Mungall K."/>
            <person name="Oliver K."/>
            <person name="Price C."/>
            <person name="Quail M.A."/>
            <person name="Urushihara H."/>
            <person name="Hernandez J."/>
            <person name="Rabbinowitsch E."/>
            <person name="Steffen D."/>
            <person name="Sanders M."/>
            <person name="Ma J."/>
            <person name="Kohara Y."/>
            <person name="Sharp S."/>
            <person name="Simmonds M."/>
            <person name="Spiegler S."/>
            <person name="Tivey A."/>
            <person name="Sugano S."/>
            <person name="White B."/>
            <person name="Walker D."/>
            <person name="Woodward J."/>
            <person name="Winckler T."/>
            <person name="Tanaka Y."/>
            <person name="Shaulsky G."/>
            <person name="Schleicher M."/>
            <person name="Weinstock G."/>
            <person name="Rosenthal A."/>
            <person name="Cox E.C."/>
            <person name="Chisholm R.L."/>
            <person name="Gibbs R."/>
            <person name="Loomis W.F."/>
            <person name="Platzer M."/>
            <person name="Kay R.R."/>
            <person name="Williams J."/>
            <person name="Dear P.H."/>
            <person name="Noegel A.A."/>
            <person name="Barrell B."/>
            <person name="Kuspa A."/>
        </authorList>
    </citation>
    <scope>NUCLEOTIDE SEQUENCE [LARGE SCALE GENOMIC DNA]</scope>
    <source>
        <strain evidence="7 8">AX4</strain>
    </source>
</reference>
<dbReference type="eggNOG" id="ENOG502S2XZ">
    <property type="taxonomic scope" value="Eukaryota"/>
</dbReference>
<dbReference type="PANTHER" id="PTHR23528:SF1">
    <property type="entry name" value="MAJOR FACILITATOR SUPERFAMILY (MFS) PROFILE DOMAIN-CONTAINING PROTEIN"/>
    <property type="match status" value="1"/>
</dbReference>
<dbReference type="Gene3D" id="1.20.1250.20">
    <property type="entry name" value="MFS general substrate transporter like domains"/>
    <property type="match status" value="2"/>
</dbReference>
<dbReference type="PROSITE" id="PS50850">
    <property type="entry name" value="MFS"/>
    <property type="match status" value="1"/>
</dbReference>
<evidence type="ECO:0000259" key="6">
    <source>
        <dbReference type="PROSITE" id="PS50850"/>
    </source>
</evidence>
<comment type="subcellular location">
    <subcellularLocation>
        <location evidence="1">Membrane</location>
        <topology evidence="1">Multi-pass membrane protein</topology>
    </subcellularLocation>
</comment>
<keyword evidence="2 5" id="KW-0812">Transmembrane</keyword>